<name>A0AAI9MSI0_MORMO</name>
<evidence type="ECO:0000313" key="1">
    <source>
        <dbReference type="EMBL" id="EMO9456684.1"/>
    </source>
</evidence>
<protein>
    <submittedName>
        <fullName evidence="1">Uncharacterized protein</fullName>
    </submittedName>
</protein>
<accession>A0AAI9MSI0</accession>
<dbReference type="EMBL" id="ABKJEP030000024">
    <property type="protein sequence ID" value="EMO9456684.1"/>
    <property type="molecule type" value="Genomic_DNA"/>
</dbReference>
<dbReference type="AlphaFoldDB" id="A0AAI9MSI0"/>
<gene>
    <name evidence="1" type="ORF">PN925_002064</name>
</gene>
<reference evidence="1" key="1">
    <citation type="submission" date="2024-02" db="EMBL/GenBank/DDBJ databases">
        <authorList>
            <consortium name="Clinical and Environmental Microbiology Branch: Whole genome sequencing antimicrobial resistance pathogens in the healthcare setting"/>
        </authorList>
    </citation>
    <scope>NUCLEOTIDE SEQUENCE</scope>
    <source>
        <strain evidence="1">2023KU-00017</strain>
    </source>
</reference>
<organism evidence="1">
    <name type="scientific">Morganella morganii</name>
    <name type="common">Proteus morganii</name>
    <dbReference type="NCBI Taxonomy" id="582"/>
    <lineage>
        <taxon>Bacteria</taxon>
        <taxon>Pseudomonadati</taxon>
        <taxon>Pseudomonadota</taxon>
        <taxon>Gammaproteobacteria</taxon>
        <taxon>Enterobacterales</taxon>
        <taxon>Morganellaceae</taxon>
        <taxon>Morganella</taxon>
    </lineage>
</organism>
<comment type="caution">
    <text evidence="1">The sequence shown here is derived from an EMBL/GenBank/DDBJ whole genome shotgun (WGS) entry which is preliminary data.</text>
</comment>
<sequence length="109" mass="11728">MSDLKAKLRKLLDGDDMDCVRDRTGKSDDYCEGFVAGMHDALNQLADGVAPLLAGAEIAALEKFVARMFQRANQLVDDGMSTSLINQARSAAVLAEQVITELKAEGAQQ</sequence>
<proteinExistence type="predicted"/>